<feature type="region of interest" description="Disordered" evidence="1">
    <location>
        <begin position="251"/>
        <end position="330"/>
    </location>
</feature>
<keyword evidence="4" id="KW-1185">Reference proteome</keyword>
<evidence type="ECO:0000313" key="3">
    <source>
        <dbReference type="EMBL" id="WAR00827.1"/>
    </source>
</evidence>
<accession>A0ABY7DVE2</accession>
<protein>
    <submittedName>
        <fullName evidence="3">Uncharacterized protein</fullName>
    </submittedName>
</protein>
<evidence type="ECO:0000256" key="1">
    <source>
        <dbReference type="SAM" id="MobiDB-lite"/>
    </source>
</evidence>
<feature type="compositionally biased region" description="Acidic residues" evidence="1">
    <location>
        <begin position="317"/>
        <end position="327"/>
    </location>
</feature>
<feature type="compositionally biased region" description="Basic and acidic residues" evidence="1">
    <location>
        <begin position="261"/>
        <end position="290"/>
    </location>
</feature>
<evidence type="ECO:0000256" key="2">
    <source>
        <dbReference type="SAM" id="Phobius"/>
    </source>
</evidence>
<feature type="transmembrane region" description="Helical" evidence="2">
    <location>
        <begin position="12"/>
        <end position="32"/>
    </location>
</feature>
<organism evidence="3 4">
    <name type="scientific">Mya arenaria</name>
    <name type="common">Soft-shell clam</name>
    <dbReference type="NCBI Taxonomy" id="6604"/>
    <lineage>
        <taxon>Eukaryota</taxon>
        <taxon>Metazoa</taxon>
        <taxon>Spiralia</taxon>
        <taxon>Lophotrochozoa</taxon>
        <taxon>Mollusca</taxon>
        <taxon>Bivalvia</taxon>
        <taxon>Autobranchia</taxon>
        <taxon>Heteroconchia</taxon>
        <taxon>Euheterodonta</taxon>
        <taxon>Imparidentia</taxon>
        <taxon>Neoheterodontei</taxon>
        <taxon>Myida</taxon>
        <taxon>Myoidea</taxon>
        <taxon>Myidae</taxon>
        <taxon>Mya</taxon>
    </lineage>
</organism>
<gene>
    <name evidence="3" type="ORF">MAR_025199</name>
</gene>
<proteinExistence type="predicted"/>
<feature type="compositionally biased region" description="Polar residues" evidence="1">
    <location>
        <begin position="291"/>
        <end position="301"/>
    </location>
</feature>
<dbReference type="Proteomes" id="UP001164746">
    <property type="component" value="Chromosome 3"/>
</dbReference>
<feature type="region of interest" description="Disordered" evidence="1">
    <location>
        <begin position="380"/>
        <end position="415"/>
    </location>
</feature>
<keyword evidence="2" id="KW-0812">Transmembrane</keyword>
<evidence type="ECO:0000313" key="4">
    <source>
        <dbReference type="Proteomes" id="UP001164746"/>
    </source>
</evidence>
<keyword evidence="2" id="KW-1133">Transmembrane helix</keyword>
<dbReference type="EMBL" id="CP111014">
    <property type="protein sequence ID" value="WAR00827.1"/>
    <property type="molecule type" value="Genomic_DNA"/>
</dbReference>
<sequence>MAHEDRCTCCRWLYSVYGECLVITCTFLHALMSAVEILIHFEVIKVPGVEPVTTAVTTVQGASGTSNLSTAPAPTQGAYDPGGCPPVLHENLVTVVEVVRSSVFDGIIVVCSLGAEAVLFVLHDQLLCYHVAVEAAALLVLLRLWRLPRTCNIRKERDVSRLEQEMKYLRQTKIDADLKCRKSEEINNMQVMELRDLRELLKERGSHIIEEKELTPNGQSRTPNGITVNKVLTTSEDDIDGVRQRETLNQLTDSQTGYESDLARNDSDSKNSKAADSGIEVKDSFNEQDTKQNLTSKNPRQSGKRFRKRSAAAEVGEGNDDVFDSDGSEGTADRAGLLQEVTVQIEEATRQNQLPSISRDLAPEESPVVVRRRKSSFEGTYFDNRGYAGEDDDDVTDLDGSRTYKSAEGIPMTDL</sequence>
<reference evidence="3" key="1">
    <citation type="submission" date="2022-11" db="EMBL/GenBank/DDBJ databases">
        <title>Centuries of genome instability and evolution in soft-shell clam transmissible cancer (bioRxiv).</title>
        <authorList>
            <person name="Hart S.F.M."/>
            <person name="Yonemitsu M.A."/>
            <person name="Giersch R.M."/>
            <person name="Beal B.F."/>
            <person name="Arriagada G."/>
            <person name="Davis B.W."/>
            <person name="Ostrander E.A."/>
            <person name="Goff S.P."/>
            <person name="Metzger M.J."/>
        </authorList>
    </citation>
    <scope>NUCLEOTIDE SEQUENCE</scope>
    <source>
        <strain evidence="3">MELC-2E11</strain>
        <tissue evidence="3">Siphon/mantle</tissue>
    </source>
</reference>
<keyword evidence="2" id="KW-0472">Membrane</keyword>
<name>A0ABY7DVE2_MYAAR</name>